<dbReference type="SUPFAM" id="SSF52833">
    <property type="entry name" value="Thioredoxin-like"/>
    <property type="match status" value="1"/>
</dbReference>
<dbReference type="SUPFAM" id="SSF47616">
    <property type="entry name" value="GST C-terminal domain-like"/>
    <property type="match status" value="1"/>
</dbReference>
<dbReference type="STRING" id="6945.B7QCY5"/>
<dbReference type="InterPro" id="IPR004045">
    <property type="entry name" value="Glutathione_S-Trfase_N"/>
</dbReference>
<dbReference type="PANTHER" id="PTHR42673">
    <property type="entry name" value="MALEYLACETOACETATE ISOMERASE"/>
    <property type="match status" value="1"/>
</dbReference>
<reference evidence="2 4" key="1">
    <citation type="submission" date="2008-03" db="EMBL/GenBank/DDBJ databases">
        <title>Annotation of Ixodes scapularis.</title>
        <authorList>
            <consortium name="Ixodes scapularis Genome Project Consortium"/>
            <person name="Caler E."/>
            <person name="Hannick L.I."/>
            <person name="Bidwell S."/>
            <person name="Joardar V."/>
            <person name="Thiagarajan M."/>
            <person name="Amedeo P."/>
            <person name="Galinsky K.J."/>
            <person name="Schobel S."/>
            <person name="Inman J."/>
            <person name="Hostetler J."/>
            <person name="Miller J."/>
            <person name="Hammond M."/>
            <person name="Megy K."/>
            <person name="Lawson D."/>
            <person name="Kodira C."/>
            <person name="Sutton G."/>
            <person name="Meyer J."/>
            <person name="Hill C.A."/>
            <person name="Birren B."/>
            <person name="Nene V."/>
            <person name="Collins F."/>
            <person name="Alarcon-Chaidez F."/>
            <person name="Wikel S."/>
            <person name="Strausberg R."/>
        </authorList>
    </citation>
    <scope>NUCLEOTIDE SEQUENCE [LARGE SCALE GENOMIC DNA]</scope>
    <source>
        <strain evidence="4">Wikel</strain>
        <strain evidence="2">Wikel colony</strain>
    </source>
</reference>
<accession>B7QCY5</accession>
<dbReference type="GO" id="GO:0016034">
    <property type="term" value="F:maleylacetoacetate isomerase activity"/>
    <property type="evidence" value="ECO:0000318"/>
    <property type="project" value="GO_Central"/>
</dbReference>
<evidence type="ECO:0000313" key="2">
    <source>
        <dbReference type="EMBL" id="EEC16707.1"/>
    </source>
</evidence>
<dbReference type="GO" id="GO:0006559">
    <property type="term" value="P:L-phenylalanine catabolic process"/>
    <property type="evidence" value="ECO:0000318"/>
    <property type="project" value="GO_Central"/>
</dbReference>
<dbReference type="VEuPathDB" id="VectorBase:ISCW012194"/>
<dbReference type="EMBL" id="ABJB010722085">
    <property type="status" value="NOT_ANNOTATED_CDS"/>
    <property type="molecule type" value="Genomic_DNA"/>
</dbReference>
<dbReference type="OrthoDB" id="202840at2759"/>
<dbReference type="VEuPathDB" id="VectorBase:ISCP_001645"/>
<feature type="domain" description="GST N-terminal" evidence="1">
    <location>
        <begin position="32"/>
        <end position="127"/>
    </location>
</feature>
<keyword evidence="4" id="KW-1185">Reference proteome</keyword>
<gene>
    <name evidence="2" type="ORF">IscW_ISCW012194</name>
</gene>
<dbReference type="Pfam" id="PF13417">
    <property type="entry name" value="GST_N_3"/>
    <property type="match status" value="1"/>
</dbReference>
<dbReference type="PANTHER" id="PTHR42673:SF4">
    <property type="entry name" value="MALEYLACETOACETATE ISOMERASE"/>
    <property type="match status" value="1"/>
</dbReference>
<evidence type="ECO:0000313" key="4">
    <source>
        <dbReference type="Proteomes" id="UP000001555"/>
    </source>
</evidence>
<dbReference type="Gene3D" id="3.40.30.10">
    <property type="entry name" value="Glutaredoxin"/>
    <property type="match status" value="1"/>
</dbReference>
<dbReference type="GO" id="GO:0005739">
    <property type="term" value="C:mitochondrion"/>
    <property type="evidence" value="ECO:0000318"/>
    <property type="project" value="GO_Central"/>
</dbReference>
<dbReference type="PaxDb" id="6945-B7QCY5"/>
<dbReference type="InParanoid" id="B7QCY5"/>
<sequence length="127" mass="14834">MHKLKTFLFRDSPKSRTTLTRNPNFNFLLCAFQPILYSWYGSSCVYRVRIALALKKVDYEYKSVPLIKNRVQLAEQVYNAKKFGVDLTPYPTIMRINDALEELAAFKVAHPRCQPDTPGDYKVPWEK</sequence>
<dbReference type="EMBL" id="ABJB010354443">
    <property type="status" value="NOT_ANNOTATED_CDS"/>
    <property type="molecule type" value="Genomic_DNA"/>
</dbReference>
<protein>
    <recommendedName>
        <fullName evidence="1">GST N-terminal domain-containing protein</fullName>
    </recommendedName>
</protein>
<dbReference type="AlphaFoldDB" id="B7QCY5"/>
<name>B7QCY5_IXOSC</name>
<organism>
    <name type="scientific">Ixodes scapularis</name>
    <name type="common">Black-legged tick</name>
    <name type="synonym">Deer tick</name>
    <dbReference type="NCBI Taxonomy" id="6945"/>
    <lineage>
        <taxon>Eukaryota</taxon>
        <taxon>Metazoa</taxon>
        <taxon>Ecdysozoa</taxon>
        <taxon>Arthropoda</taxon>
        <taxon>Chelicerata</taxon>
        <taxon>Arachnida</taxon>
        <taxon>Acari</taxon>
        <taxon>Parasitiformes</taxon>
        <taxon>Ixodida</taxon>
        <taxon>Ixodoidea</taxon>
        <taxon>Ixodidae</taxon>
        <taxon>Ixodinae</taxon>
        <taxon>Ixodes</taxon>
    </lineage>
</organism>
<dbReference type="GO" id="GO:0004364">
    <property type="term" value="F:glutathione transferase activity"/>
    <property type="evidence" value="ECO:0000318"/>
    <property type="project" value="GO_Central"/>
</dbReference>
<dbReference type="GO" id="GO:0006749">
    <property type="term" value="P:glutathione metabolic process"/>
    <property type="evidence" value="ECO:0000318"/>
    <property type="project" value="GO_Central"/>
</dbReference>
<dbReference type="Proteomes" id="UP000001555">
    <property type="component" value="Unassembled WGS sequence"/>
</dbReference>
<proteinExistence type="predicted"/>
<dbReference type="Gene3D" id="1.20.1050.10">
    <property type="match status" value="1"/>
</dbReference>
<evidence type="ECO:0000259" key="1">
    <source>
        <dbReference type="PROSITE" id="PS50404"/>
    </source>
</evidence>
<dbReference type="EMBL" id="DS910196">
    <property type="protein sequence ID" value="EEC16707.1"/>
    <property type="molecule type" value="Genomic_DNA"/>
</dbReference>
<dbReference type="PROSITE" id="PS50404">
    <property type="entry name" value="GST_NTER"/>
    <property type="match status" value="1"/>
</dbReference>
<dbReference type="HOGENOM" id="CLU_1972937_0_0_1"/>
<reference evidence="3" key="2">
    <citation type="submission" date="2020-05" db="UniProtKB">
        <authorList>
            <consortium name="EnsemblMetazoa"/>
        </authorList>
    </citation>
    <scope>IDENTIFICATION</scope>
    <source>
        <strain evidence="3">wikel</strain>
    </source>
</reference>
<dbReference type="InterPro" id="IPR036249">
    <property type="entry name" value="Thioredoxin-like_sf"/>
</dbReference>
<dbReference type="EnsemblMetazoa" id="ISCW012194-RA">
    <property type="protein sequence ID" value="ISCW012194-PA"/>
    <property type="gene ID" value="ISCW012194"/>
</dbReference>
<dbReference type="InterPro" id="IPR036282">
    <property type="entry name" value="Glutathione-S-Trfase_C_sf"/>
</dbReference>
<dbReference type="VEuPathDB" id="VectorBase:ISCI012194"/>
<evidence type="ECO:0000313" key="3">
    <source>
        <dbReference type="EnsemblMetazoa" id="ISCW012194-PA"/>
    </source>
</evidence>